<evidence type="ECO:0000256" key="1">
    <source>
        <dbReference type="ARBA" id="ARBA00004651"/>
    </source>
</evidence>
<comment type="subcellular location">
    <subcellularLocation>
        <location evidence="1">Cell membrane</location>
        <topology evidence="1">Multi-pass membrane protein</topology>
    </subcellularLocation>
</comment>
<dbReference type="InterPro" id="IPR003841">
    <property type="entry name" value="Na/Pi_transpt"/>
</dbReference>
<evidence type="ECO:0000313" key="8">
    <source>
        <dbReference type="Proteomes" id="UP000737402"/>
    </source>
</evidence>
<feature type="transmembrane region" description="Helical" evidence="6">
    <location>
        <begin position="154"/>
        <end position="180"/>
    </location>
</feature>
<keyword evidence="8" id="KW-1185">Reference proteome</keyword>
<sequence>MTVMRTGLLNLTEDRTKGFLQHFTDHPIKGMMIGAVLTALLQSSSAVMVITVGLVAAGYLSFYQSIGIMLGSNIGTTLTTELITLDISNYVFPLLIIGFLLLFSKKKLPFSIGSSIFGLGCLFVAMGGFESLALPLSLFPNVQEFLMHTNDRHLIGVFLGTVITALIHSSSATVGISMSFLNNGLLSLPAGIAIMLGANIGTCITAYMASIGGIKEAKLTAYAHIWLNVFGVLAFFPLIPLLGKVVEFLAVSADVQLAHSSVIFNIVCSFVALPFVKPFSRFVERLHR</sequence>
<dbReference type="InterPro" id="IPR004633">
    <property type="entry name" value="NaPi_cotrn-rel/YqeW-like"/>
</dbReference>
<evidence type="ECO:0000256" key="3">
    <source>
        <dbReference type="ARBA" id="ARBA00022692"/>
    </source>
</evidence>
<reference evidence="7 8" key="1">
    <citation type="submission" date="2021-01" db="EMBL/GenBank/DDBJ databases">
        <title>Genomic Encyclopedia of Type Strains, Phase IV (KMG-IV): sequencing the most valuable type-strain genomes for metagenomic binning, comparative biology and taxonomic classification.</title>
        <authorList>
            <person name="Goeker M."/>
        </authorList>
    </citation>
    <scope>NUCLEOTIDE SEQUENCE [LARGE SCALE GENOMIC DNA]</scope>
    <source>
        <strain evidence="7 8">DSM 25879</strain>
    </source>
</reference>
<organism evidence="7 8">
    <name type="scientific">Sutcliffiella tianshenii</name>
    <dbReference type="NCBI Taxonomy" id="1463404"/>
    <lineage>
        <taxon>Bacteria</taxon>
        <taxon>Bacillati</taxon>
        <taxon>Bacillota</taxon>
        <taxon>Bacilli</taxon>
        <taxon>Bacillales</taxon>
        <taxon>Bacillaceae</taxon>
        <taxon>Sutcliffiella</taxon>
    </lineage>
</organism>
<feature type="transmembrane region" description="Helical" evidence="6">
    <location>
        <begin position="116"/>
        <end position="142"/>
    </location>
</feature>
<comment type="caution">
    <text evidence="7">The sequence shown here is derived from an EMBL/GenBank/DDBJ whole genome shotgun (WGS) entry which is preliminary data.</text>
</comment>
<dbReference type="Pfam" id="PF02690">
    <property type="entry name" value="Na_Pi_cotrans"/>
    <property type="match status" value="2"/>
</dbReference>
<protein>
    <submittedName>
        <fullName evidence="7">Phosphate:Na+ symporter</fullName>
    </submittedName>
</protein>
<proteinExistence type="predicted"/>
<feature type="transmembrane region" description="Helical" evidence="6">
    <location>
        <begin position="262"/>
        <end position="280"/>
    </location>
</feature>
<accession>A0ABS2P080</accession>
<dbReference type="PANTHER" id="PTHR10010:SF46">
    <property type="entry name" value="SODIUM-DEPENDENT PHOSPHATE TRANSPORT PROTEIN 2B"/>
    <property type="match status" value="1"/>
</dbReference>
<keyword evidence="5 6" id="KW-0472">Membrane</keyword>
<dbReference type="NCBIfam" id="NF037997">
    <property type="entry name" value="Na_Pi_symport"/>
    <property type="match status" value="1"/>
</dbReference>
<keyword evidence="4 6" id="KW-1133">Transmembrane helix</keyword>
<evidence type="ECO:0000256" key="5">
    <source>
        <dbReference type="ARBA" id="ARBA00023136"/>
    </source>
</evidence>
<evidence type="ECO:0000256" key="2">
    <source>
        <dbReference type="ARBA" id="ARBA00022475"/>
    </source>
</evidence>
<dbReference type="PANTHER" id="PTHR10010">
    <property type="entry name" value="SOLUTE CARRIER FAMILY 34 SODIUM PHOSPHATE , MEMBER 2-RELATED"/>
    <property type="match status" value="1"/>
</dbReference>
<feature type="transmembrane region" description="Helical" evidence="6">
    <location>
        <begin position="186"/>
        <end position="209"/>
    </location>
</feature>
<feature type="transmembrane region" description="Helical" evidence="6">
    <location>
        <begin position="39"/>
        <end position="62"/>
    </location>
</feature>
<keyword evidence="2" id="KW-1003">Cell membrane</keyword>
<dbReference type="Proteomes" id="UP000737402">
    <property type="component" value="Unassembled WGS sequence"/>
</dbReference>
<gene>
    <name evidence="7" type="ORF">JOC95_002170</name>
</gene>
<keyword evidence="3 6" id="KW-0812">Transmembrane</keyword>
<evidence type="ECO:0000256" key="4">
    <source>
        <dbReference type="ARBA" id="ARBA00022989"/>
    </source>
</evidence>
<evidence type="ECO:0000256" key="6">
    <source>
        <dbReference type="SAM" id="Phobius"/>
    </source>
</evidence>
<feature type="transmembrane region" description="Helical" evidence="6">
    <location>
        <begin position="83"/>
        <end position="104"/>
    </location>
</feature>
<evidence type="ECO:0000313" key="7">
    <source>
        <dbReference type="EMBL" id="MBM7620317.1"/>
    </source>
</evidence>
<dbReference type="EMBL" id="JAFBED010000004">
    <property type="protein sequence ID" value="MBM7620317.1"/>
    <property type="molecule type" value="Genomic_DNA"/>
</dbReference>
<name>A0ABS2P080_9BACI</name>
<dbReference type="NCBIfam" id="TIGR00704">
    <property type="entry name" value="NaPi_cotrn_rel"/>
    <property type="match status" value="1"/>
</dbReference>
<feature type="transmembrane region" description="Helical" evidence="6">
    <location>
        <begin position="221"/>
        <end position="242"/>
    </location>
</feature>